<dbReference type="InterPro" id="IPR046732">
    <property type="entry name" value="DUF6624"/>
</dbReference>
<reference evidence="1" key="1">
    <citation type="submission" date="2023-07" db="EMBL/GenBank/DDBJ databases">
        <title>The genome sequence of Rhodocytophaga aerolata KACC 12507.</title>
        <authorList>
            <person name="Zhang X."/>
        </authorList>
    </citation>
    <scope>NUCLEOTIDE SEQUENCE</scope>
    <source>
        <strain evidence="1">KACC 12507</strain>
    </source>
</reference>
<dbReference type="RefSeq" id="WP_302039789.1">
    <property type="nucleotide sequence ID" value="NZ_JAUKPO010000015.1"/>
</dbReference>
<dbReference type="Pfam" id="PF20329">
    <property type="entry name" value="DUF6624"/>
    <property type="match status" value="1"/>
</dbReference>
<gene>
    <name evidence="1" type="ORF">Q0590_22105</name>
</gene>
<evidence type="ECO:0000313" key="1">
    <source>
        <dbReference type="EMBL" id="MDO1448988.1"/>
    </source>
</evidence>
<dbReference type="EMBL" id="JAUKPO010000015">
    <property type="protein sequence ID" value="MDO1448988.1"/>
    <property type="molecule type" value="Genomic_DNA"/>
</dbReference>
<protein>
    <submittedName>
        <fullName evidence="1">Uncharacterized protein</fullName>
    </submittedName>
</protein>
<sequence>MKYLLIVAFLWNIPLIDLLAQEYTTPLQTELLQILETDQKYRMRMDSVSKAYGFKSNQMKELWQVMRKQDSINLIKVKAIVTEHGWMGPDKIGSRPYMALFLVIQHSDQQTKEEFLPMIRVAAKRGDALASDLALLEDRVALGQGRKQLYGSQIGQDEKSGKMYVLR</sequence>
<comment type="caution">
    <text evidence="1">The sequence shown here is derived from an EMBL/GenBank/DDBJ whole genome shotgun (WGS) entry which is preliminary data.</text>
</comment>
<evidence type="ECO:0000313" key="2">
    <source>
        <dbReference type="Proteomes" id="UP001168528"/>
    </source>
</evidence>
<dbReference type="Proteomes" id="UP001168528">
    <property type="component" value="Unassembled WGS sequence"/>
</dbReference>
<proteinExistence type="predicted"/>
<name>A0ABT8RCN1_9BACT</name>
<accession>A0ABT8RCN1</accession>
<keyword evidence="2" id="KW-1185">Reference proteome</keyword>
<organism evidence="1 2">
    <name type="scientific">Rhodocytophaga aerolata</name>
    <dbReference type="NCBI Taxonomy" id="455078"/>
    <lineage>
        <taxon>Bacteria</taxon>
        <taxon>Pseudomonadati</taxon>
        <taxon>Bacteroidota</taxon>
        <taxon>Cytophagia</taxon>
        <taxon>Cytophagales</taxon>
        <taxon>Rhodocytophagaceae</taxon>
        <taxon>Rhodocytophaga</taxon>
    </lineage>
</organism>